<dbReference type="Pfam" id="PF00652">
    <property type="entry name" value="Ricin_B_lectin"/>
    <property type="match status" value="1"/>
</dbReference>
<dbReference type="AlphaFoldDB" id="A0A8H5BNC7"/>
<dbReference type="InterPro" id="IPR000772">
    <property type="entry name" value="Ricin_B_lectin"/>
</dbReference>
<dbReference type="Gene3D" id="2.80.10.50">
    <property type="match status" value="1"/>
</dbReference>
<keyword evidence="5" id="KW-1185">Reference proteome</keyword>
<accession>A0A8H5BNC7</accession>
<evidence type="ECO:0000256" key="1">
    <source>
        <dbReference type="SAM" id="MobiDB-lite"/>
    </source>
</evidence>
<feature type="region of interest" description="Disordered" evidence="1">
    <location>
        <begin position="29"/>
        <end position="76"/>
    </location>
</feature>
<reference evidence="4 5" key="1">
    <citation type="journal article" date="2020" name="ISME J.">
        <title>Uncovering the hidden diversity of litter-decomposition mechanisms in mushroom-forming fungi.</title>
        <authorList>
            <person name="Floudas D."/>
            <person name="Bentzer J."/>
            <person name="Ahren D."/>
            <person name="Johansson T."/>
            <person name="Persson P."/>
            <person name="Tunlid A."/>
        </authorList>
    </citation>
    <scope>NUCLEOTIDE SEQUENCE [LARGE SCALE GENOMIC DNA]</scope>
    <source>
        <strain evidence="4 5">CBS 175.51</strain>
    </source>
</reference>
<gene>
    <name evidence="4" type="ORF">D9611_000483</name>
</gene>
<feature type="compositionally biased region" description="Pro residues" evidence="1">
    <location>
        <begin position="33"/>
        <end position="72"/>
    </location>
</feature>
<protein>
    <recommendedName>
        <fullName evidence="3">Ricin B lectin domain-containing protein</fullName>
    </recommendedName>
</protein>
<name>A0A8H5BNC7_9AGAR</name>
<dbReference type="SUPFAM" id="SSF50370">
    <property type="entry name" value="Ricin B-like lectins"/>
    <property type="match status" value="1"/>
</dbReference>
<dbReference type="Proteomes" id="UP000541558">
    <property type="component" value="Unassembled WGS sequence"/>
</dbReference>
<evidence type="ECO:0000259" key="3">
    <source>
        <dbReference type="SMART" id="SM00458"/>
    </source>
</evidence>
<evidence type="ECO:0000313" key="4">
    <source>
        <dbReference type="EMBL" id="KAF5326415.1"/>
    </source>
</evidence>
<proteinExistence type="predicted"/>
<feature type="signal peptide" evidence="2">
    <location>
        <begin position="1"/>
        <end position="21"/>
    </location>
</feature>
<sequence length="202" mass="21826">MLRTTSYLAVIAAFFASGAIADGGWWGNNGGYQPPPPPPGPPGPPPPPPPPPPPGPPGPPGPPPPPPPPPQKPVQLHPNYNWKKCLDVQGGRFANGVPVDIFDCNGTPAQNWIINPGNTRVQVAGQNFCLDAGEWPNYGTKMKIWSCYDNLPAQNWYYTDDKRIALANKGFCLDLTNGDTSNYNVMQIWGCTNGNQNQIWST</sequence>
<dbReference type="PROSITE" id="PS50231">
    <property type="entry name" value="RICIN_B_LECTIN"/>
    <property type="match status" value="1"/>
</dbReference>
<dbReference type="SMART" id="SM00458">
    <property type="entry name" value="RICIN"/>
    <property type="match status" value="1"/>
</dbReference>
<comment type="caution">
    <text evidence="4">The sequence shown here is derived from an EMBL/GenBank/DDBJ whole genome shotgun (WGS) entry which is preliminary data.</text>
</comment>
<keyword evidence="2" id="KW-0732">Signal</keyword>
<organism evidence="4 5">
    <name type="scientific">Ephemerocybe angulata</name>
    <dbReference type="NCBI Taxonomy" id="980116"/>
    <lineage>
        <taxon>Eukaryota</taxon>
        <taxon>Fungi</taxon>
        <taxon>Dikarya</taxon>
        <taxon>Basidiomycota</taxon>
        <taxon>Agaricomycotina</taxon>
        <taxon>Agaricomycetes</taxon>
        <taxon>Agaricomycetidae</taxon>
        <taxon>Agaricales</taxon>
        <taxon>Agaricineae</taxon>
        <taxon>Psathyrellaceae</taxon>
        <taxon>Ephemerocybe</taxon>
    </lineage>
</organism>
<evidence type="ECO:0000256" key="2">
    <source>
        <dbReference type="SAM" id="SignalP"/>
    </source>
</evidence>
<feature type="domain" description="Ricin B lectin" evidence="3">
    <location>
        <begin position="72"/>
        <end position="201"/>
    </location>
</feature>
<feature type="chain" id="PRO_5034491385" description="Ricin B lectin domain-containing protein" evidence="2">
    <location>
        <begin position="22"/>
        <end position="202"/>
    </location>
</feature>
<dbReference type="EMBL" id="JAACJK010000163">
    <property type="protein sequence ID" value="KAF5326415.1"/>
    <property type="molecule type" value="Genomic_DNA"/>
</dbReference>
<dbReference type="InterPro" id="IPR035992">
    <property type="entry name" value="Ricin_B-like_lectins"/>
</dbReference>
<dbReference type="OrthoDB" id="6770063at2759"/>
<evidence type="ECO:0000313" key="5">
    <source>
        <dbReference type="Proteomes" id="UP000541558"/>
    </source>
</evidence>